<name>A0A0D3IHN5_EMIH1</name>
<dbReference type="PaxDb" id="2903-EOD10770"/>
<dbReference type="HOGENOM" id="CLU_2968196_0_0_1"/>
<organism evidence="2 3">
    <name type="scientific">Emiliania huxleyi (strain CCMP1516)</name>
    <dbReference type="NCBI Taxonomy" id="280463"/>
    <lineage>
        <taxon>Eukaryota</taxon>
        <taxon>Haptista</taxon>
        <taxon>Haptophyta</taxon>
        <taxon>Prymnesiophyceae</taxon>
        <taxon>Isochrysidales</taxon>
        <taxon>Noelaerhabdaceae</taxon>
        <taxon>Emiliania</taxon>
    </lineage>
</organism>
<feature type="compositionally biased region" description="Basic residues" evidence="1">
    <location>
        <begin position="1"/>
        <end position="19"/>
    </location>
</feature>
<dbReference type="Proteomes" id="UP000013827">
    <property type="component" value="Unassembled WGS sequence"/>
</dbReference>
<evidence type="ECO:0000256" key="1">
    <source>
        <dbReference type="SAM" id="MobiDB-lite"/>
    </source>
</evidence>
<evidence type="ECO:0000313" key="3">
    <source>
        <dbReference type="Proteomes" id="UP000013827"/>
    </source>
</evidence>
<dbReference type="RefSeq" id="XP_005763199.1">
    <property type="nucleotide sequence ID" value="XM_005763142.1"/>
</dbReference>
<reference evidence="3" key="1">
    <citation type="journal article" date="2013" name="Nature">
        <title>Pan genome of the phytoplankton Emiliania underpins its global distribution.</title>
        <authorList>
            <person name="Read B.A."/>
            <person name="Kegel J."/>
            <person name="Klute M.J."/>
            <person name="Kuo A."/>
            <person name="Lefebvre S.C."/>
            <person name="Maumus F."/>
            <person name="Mayer C."/>
            <person name="Miller J."/>
            <person name="Monier A."/>
            <person name="Salamov A."/>
            <person name="Young J."/>
            <person name="Aguilar M."/>
            <person name="Claverie J.M."/>
            <person name="Frickenhaus S."/>
            <person name="Gonzalez K."/>
            <person name="Herman E.K."/>
            <person name="Lin Y.C."/>
            <person name="Napier J."/>
            <person name="Ogata H."/>
            <person name="Sarno A.F."/>
            <person name="Shmutz J."/>
            <person name="Schroeder D."/>
            <person name="de Vargas C."/>
            <person name="Verret F."/>
            <person name="von Dassow P."/>
            <person name="Valentin K."/>
            <person name="Van de Peer Y."/>
            <person name="Wheeler G."/>
            <person name="Dacks J.B."/>
            <person name="Delwiche C.F."/>
            <person name="Dyhrman S.T."/>
            <person name="Glockner G."/>
            <person name="John U."/>
            <person name="Richards T."/>
            <person name="Worden A.Z."/>
            <person name="Zhang X."/>
            <person name="Grigoriev I.V."/>
            <person name="Allen A.E."/>
            <person name="Bidle K."/>
            <person name="Borodovsky M."/>
            <person name="Bowler C."/>
            <person name="Brownlee C."/>
            <person name="Cock J.M."/>
            <person name="Elias M."/>
            <person name="Gladyshev V.N."/>
            <person name="Groth M."/>
            <person name="Guda C."/>
            <person name="Hadaegh A."/>
            <person name="Iglesias-Rodriguez M.D."/>
            <person name="Jenkins J."/>
            <person name="Jones B.M."/>
            <person name="Lawson T."/>
            <person name="Leese F."/>
            <person name="Lindquist E."/>
            <person name="Lobanov A."/>
            <person name="Lomsadze A."/>
            <person name="Malik S.B."/>
            <person name="Marsh M.E."/>
            <person name="Mackinder L."/>
            <person name="Mock T."/>
            <person name="Mueller-Roeber B."/>
            <person name="Pagarete A."/>
            <person name="Parker M."/>
            <person name="Probert I."/>
            <person name="Quesneville H."/>
            <person name="Raines C."/>
            <person name="Rensing S.A."/>
            <person name="Riano-Pachon D.M."/>
            <person name="Richier S."/>
            <person name="Rokitta S."/>
            <person name="Shiraiwa Y."/>
            <person name="Soanes D.M."/>
            <person name="van der Giezen M."/>
            <person name="Wahlund T.M."/>
            <person name="Williams B."/>
            <person name="Wilson W."/>
            <person name="Wolfe G."/>
            <person name="Wurch L.L."/>
        </authorList>
    </citation>
    <scope>NUCLEOTIDE SEQUENCE</scope>
</reference>
<dbReference type="KEGG" id="ehx:EMIHUDRAFT_371633"/>
<protein>
    <submittedName>
        <fullName evidence="2">Uncharacterized protein</fullName>
    </submittedName>
</protein>
<reference evidence="2" key="2">
    <citation type="submission" date="2024-10" db="UniProtKB">
        <authorList>
            <consortium name="EnsemblProtists"/>
        </authorList>
    </citation>
    <scope>IDENTIFICATION</scope>
</reference>
<dbReference type="AlphaFoldDB" id="A0A0D3IHN5"/>
<keyword evidence="3" id="KW-1185">Reference proteome</keyword>
<feature type="region of interest" description="Disordered" evidence="1">
    <location>
        <begin position="1"/>
        <end position="59"/>
    </location>
</feature>
<accession>A0A0D3IHN5</accession>
<dbReference type="GeneID" id="17256919"/>
<sequence length="59" mass="6822">PSRGRPRPRPRPRRRRRPGSLRSVWEGVIQTQRAACAGPGRGRSAGTREERRLRRPTPR</sequence>
<evidence type="ECO:0000313" key="2">
    <source>
        <dbReference type="EnsemblProtists" id="EOD10770"/>
    </source>
</evidence>
<dbReference type="EnsemblProtists" id="EOD10770">
    <property type="protein sequence ID" value="EOD10770"/>
    <property type="gene ID" value="EMIHUDRAFT_371633"/>
</dbReference>
<proteinExistence type="predicted"/>